<keyword evidence="4" id="KW-1185">Reference proteome</keyword>
<reference evidence="3 4" key="1">
    <citation type="submission" date="2016-01" db="EMBL/GenBank/DDBJ databases">
        <title>The draft genome sequence of Aquimarina sp. RZW4-3-2.</title>
        <authorList>
            <person name="Wang Y."/>
        </authorList>
    </citation>
    <scope>NUCLEOTIDE SEQUENCE [LARGE SCALE GENOMIC DNA]</scope>
    <source>
        <strain evidence="3 4">RZW4-3-2</strain>
    </source>
</reference>
<dbReference type="Gene3D" id="3.30.530.20">
    <property type="match status" value="1"/>
</dbReference>
<dbReference type="Proteomes" id="UP000076715">
    <property type="component" value="Unassembled WGS sequence"/>
</dbReference>
<dbReference type="SUPFAM" id="SSF55961">
    <property type="entry name" value="Bet v1-like"/>
    <property type="match status" value="1"/>
</dbReference>
<proteinExistence type="inferred from homology"/>
<evidence type="ECO:0000256" key="1">
    <source>
        <dbReference type="ARBA" id="ARBA00006817"/>
    </source>
</evidence>
<dbReference type="EMBL" id="LQRT01000007">
    <property type="protein sequence ID" value="KZS41117.1"/>
    <property type="molecule type" value="Genomic_DNA"/>
</dbReference>
<gene>
    <name evidence="3" type="ORF">AWE51_23490</name>
</gene>
<dbReference type="InterPro" id="IPR013538">
    <property type="entry name" value="ASHA1/2-like_C"/>
</dbReference>
<dbReference type="AlphaFoldDB" id="A0A163B7R9"/>
<evidence type="ECO:0000313" key="4">
    <source>
        <dbReference type="Proteomes" id="UP000076715"/>
    </source>
</evidence>
<organism evidence="3 4">
    <name type="scientific">Aquimarina aggregata</name>
    <dbReference type="NCBI Taxonomy" id="1642818"/>
    <lineage>
        <taxon>Bacteria</taxon>
        <taxon>Pseudomonadati</taxon>
        <taxon>Bacteroidota</taxon>
        <taxon>Flavobacteriia</taxon>
        <taxon>Flavobacteriales</taxon>
        <taxon>Flavobacteriaceae</taxon>
        <taxon>Aquimarina</taxon>
    </lineage>
</organism>
<comment type="similarity">
    <text evidence="1">Belongs to the AHA1 family.</text>
</comment>
<evidence type="ECO:0000313" key="3">
    <source>
        <dbReference type="EMBL" id="KZS41117.1"/>
    </source>
</evidence>
<comment type="caution">
    <text evidence="3">The sequence shown here is derived from an EMBL/GenBank/DDBJ whole genome shotgun (WGS) entry which is preliminary data.</text>
</comment>
<name>A0A163B7R9_9FLAO</name>
<sequence length="154" mass="17807">MTKMDDTNNRTLTLKRTFNAPIQLVWEAWTQPEHIANWWGPKGMKTKVIEHNFNVGGTWKYTMEMPDGNEFIAEGEYLEIIELAKICSSANFRPMTEGVEIQAIFEASGDKTNFTFNVVHPTAEYCQQQEKMGFMNGWGSVFDRLHEYMQEVAL</sequence>
<evidence type="ECO:0000259" key="2">
    <source>
        <dbReference type="Pfam" id="PF08327"/>
    </source>
</evidence>
<dbReference type="InterPro" id="IPR023393">
    <property type="entry name" value="START-like_dom_sf"/>
</dbReference>
<dbReference type="Pfam" id="PF08327">
    <property type="entry name" value="AHSA1"/>
    <property type="match status" value="1"/>
</dbReference>
<accession>A0A163B7R9</accession>
<dbReference type="RefSeq" id="WP_066312944.1">
    <property type="nucleotide sequence ID" value="NZ_CANLSS010000024.1"/>
</dbReference>
<dbReference type="STRING" id="1642818.AWE51_23490"/>
<protein>
    <submittedName>
        <fullName evidence="3">Activator of HSP90 ATPase</fullName>
    </submittedName>
</protein>
<dbReference type="OrthoDB" id="384974at2"/>
<feature type="domain" description="Activator of Hsp90 ATPase homologue 1/2-like C-terminal" evidence="2">
    <location>
        <begin position="19"/>
        <end position="149"/>
    </location>
</feature>